<keyword evidence="4 9" id="KW-0489">Methyltransferase</keyword>
<dbReference type="InterPro" id="IPR023546">
    <property type="entry name" value="MGMT"/>
</dbReference>
<name>A0A9X7W2Z1_9BACL</name>
<keyword evidence="12" id="KW-1185">Reference proteome</keyword>
<evidence type="ECO:0000256" key="6">
    <source>
        <dbReference type="ARBA" id="ARBA00022763"/>
    </source>
</evidence>
<comment type="subcellular location">
    <subcellularLocation>
        <location evidence="9">Cytoplasm</location>
    </subcellularLocation>
</comment>
<evidence type="ECO:0000256" key="8">
    <source>
        <dbReference type="ARBA" id="ARBA00049348"/>
    </source>
</evidence>
<dbReference type="GO" id="GO:0032259">
    <property type="term" value="P:methylation"/>
    <property type="evidence" value="ECO:0007669"/>
    <property type="project" value="UniProtKB-KW"/>
</dbReference>
<keyword evidence="7 9" id="KW-0234">DNA repair</keyword>
<evidence type="ECO:0000313" key="11">
    <source>
        <dbReference type="EMBL" id="QSO49674.1"/>
    </source>
</evidence>
<dbReference type="Pfam" id="PF01035">
    <property type="entry name" value="DNA_binding_1"/>
    <property type="match status" value="1"/>
</dbReference>
<dbReference type="FunFam" id="1.10.10.10:FF:000214">
    <property type="entry name" value="Methylated-DNA--protein-cysteine methyltransferase"/>
    <property type="match status" value="1"/>
</dbReference>
<gene>
    <name evidence="11" type="ORF">JZ786_04235</name>
</gene>
<keyword evidence="3 9" id="KW-0963">Cytoplasm</keyword>
<dbReference type="Proteomes" id="UP000663505">
    <property type="component" value="Chromosome"/>
</dbReference>
<dbReference type="InterPro" id="IPR036631">
    <property type="entry name" value="MGMT_N_sf"/>
</dbReference>
<evidence type="ECO:0000256" key="9">
    <source>
        <dbReference type="HAMAP-Rule" id="MF_00772"/>
    </source>
</evidence>
<accession>A0A9X7W2Z1</accession>
<dbReference type="SUPFAM" id="SSF46767">
    <property type="entry name" value="Methylated DNA-protein cysteine methyltransferase, C-terminal domain"/>
    <property type="match status" value="1"/>
</dbReference>
<dbReference type="InterPro" id="IPR001497">
    <property type="entry name" value="MethylDNA_cys_MeTrfase_AS"/>
</dbReference>
<feature type="domain" description="Methylated-DNA-[protein]-cysteine S-methyltransferase DNA binding" evidence="10">
    <location>
        <begin position="42"/>
        <end position="122"/>
    </location>
</feature>
<comment type="catalytic activity">
    <reaction evidence="8 9">
        <text>a 6-O-methyl-2'-deoxyguanosine in DNA + L-cysteinyl-[protein] = S-methyl-L-cysteinyl-[protein] + a 2'-deoxyguanosine in DNA</text>
        <dbReference type="Rhea" id="RHEA:24000"/>
        <dbReference type="Rhea" id="RHEA-COMP:10131"/>
        <dbReference type="Rhea" id="RHEA-COMP:10132"/>
        <dbReference type="Rhea" id="RHEA-COMP:11367"/>
        <dbReference type="Rhea" id="RHEA-COMP:11368"/>
        <dbReference type="ChEBI" id="CHEBI:29950"/>
        <dbReference type="ChEBI" id="CHEBI:82612"/>
        <dbReference type="ChEBI" id="CHEBI:85445"/>
        <dbReference type="ChEBI" id="CHEBI:85448"/>
        <dbReference type="EC" id="2.1.1.63"/>
    </reaction>
</comment>
<comment type="function">
    <text evidence="9">Involved in the cellular defense against the biological effects of O6-methylguanine (O6-MeG) and O4-methylthymine (O4-MeT) in DNA. Repairs the methylated nucleobase in DNA by stoichiometrically transferring the methyl group to a cysteine residue in the enzyme. This is a suicide reaction: the enzyme is irreversibly inactivated.</text>
</comment>
<evidence type="ECO:0000256" key="2">
    <source>
        <dbReference type="ARBA" id="ARBA00008711"/>
    </source>
</evidence>
<comment type="catalytic activity">
    <reaction evidence="1 9">
        <text>a 4-O-methyl-thymidine in DNA + L-cysteinyl-[protein] = a thymidine in DNA + S-methyl-L-cysteinyl-[protein]</text>
        <dbReference type="Rhea" id="RHEA:53428"/>
        <dbReference type="Rhea" id="RHEA-COMP:10131"/>
        <dbReference type="Rhea" id="RHEA-COMP:10132"/>
        <dbReference type="Rhea" id="RHEA-COMP:13555"/>
        <dbReference type="Rhea" id="RHEA-COMP:13556"/>
        <dbReference type="ChEBI" id="CHEBI:29950"/>
        <dbReference type="ChEBI" id="CHEBI:82612"/>
        <dbReference type="ChEBI" id="CHEBI:137386"/>
        <dbReference type="ChEBI" id="CHEBI:137387"/>
        <dbReference type="EC" id="2.1.1.63"/>
    </reaction>
</comment>
<evidence type="ECO:0000256" key="3">
    <source>
        <dbReference type="ARBA" id="ARBA00022490"/>
    </source>
</evidence>
<sequence>MTDSESTIRTVQLVEDALEQLEQYFAGIRHTFTLPLVLRGTEFQKAVWEYLLTIPYGETRSYGDVARAIGREKAVRAVGQANRANPVPIVVPCHRVIGQTGALTGYAGSQVHLKAALLNLEQEHRLVQSGA</sequence>
<keyword evidence="5 9" id="KW-0808">Transferase</keyword>
<evidence type="ECO:0000256" key="7">
    <source>
        <dbReference type="ARBA" id="ARBA00023204"/>
    </source>
</evidence>
<dbReference type="NCBIfam" id="TIGR00589">
    <property type="entry name" value="ogt"/>
    <property type="match status" value="1"/>
</dbReference>
<keyword evidence="6 9" id="KW-0227">DNA damage</keyword>
<dbReference type="Gene3D" id="1.10.10.10">
    <property type="entry name" value="Winged helix-like DNA-binding domain superfamily/Winged helix DNA-binding domain"/>
    <property type="match status" value="1"/>
</dbReference>
<dbReference type="InterPro" id="IPR014048">
    <property type="entry name" value="MethylDNA_cys_MeTrfase_DNA-bd"/>
</dbReference>
<proteinExistence type="inferred from homology"/>
<dbReference type="Gene3D" id="3.30.160.70">
    <property type="entry name" value="Methylated DNA-protein cysteine methyltransferase domain"/>
    <property type="match status" value="1"/>
</dbReference>
<dbReference type="PANTHER" id="PTHR10815">
    <property type="entry name" value="METHYLATED-DNA--PROTEIN-CYSTEINE METHYLTRANSFERASE"/>
    <property type="match status" value="1"/>
</dbReference>
<dbReference type="CDD" id="cd06445">
    <property type="entry name" value="ATase"/>
    <property type="match status" value="1"/>
</dbReference>
<dbReference type="AlphaFoldDB" id="A0A9X7W2Z1"/>
<dbReference type="EMBL" id="CP071182">
    <property type="protein sequence ID" value="QSO49674.1"/>
    <property type="molecule type" value="Genomic_DNA"/>
</dbReference>
<evidence type="ECO:0000259" key="10">
    <source>
        <dbReference type="Pfam" id="PF01035"/>
    </source>
</evidence>
<evidence type="ECO:0000313" key="12">
    <source>
        <dbReference type="Proteomes" id="UP000663505"/>
    </source>
</evidence>
<dbReference type="GO" id="GO:0006307">
    <property type="term" value="P:DNA alkylation repair"/>
    <property type="evidence" value="ECO:0007669"/>
    <property type="project" value="UniProtKB-UniRule"/>
</dbReference>
<evidence type="ECO:0000256" key="5">
    <source>
        <dbReference type="ARBA" id="ARBA00022679"/>
    </source>
</evidence>
<dbReference type="EC" id="2.1.1.63" evidence="9"/>
<dbReference type="PANTHER" id="PTHR10815:SF5">
    <property type="entry name" value="METHYLATED-DNA--PROTEIN-CYSTEINE METHYLTRANSFERASE"/>
    <property type="match status" value="1"/>
</dbReference>
<dbReference type="SUPFAM" id="SSF53155">
    <property type="entry name" value="Methylated DNA-protein cysteine methyltransferase domain"/>
    <property type="match status" value="1"/>
</dbReference>
<protein>
    <recommendedName>
        <fullName evidence="9">Methylated-DNA--protein-cysteine methyltransferase</fullName>
        <ecNumber evidence="9">2.1.1.63</ecNumber>
    </recommendedName>
    <alternativeName>
        <fullName evidence="9">6-O-methylguanine-DNA methyltransferase</fullName>
        <shortName evidence="9">MGMT</shortName>
    </alternativeName>
    <alternativeName>
        <fullName evidence="9">O-6-methylguanine-DNA-alkyltransferase</fullName>
    </alternativeName>
</protein>
<dbReference type="PROSITE" id="PS00374">
    <property type="entry name" value="MGMT"/>
    <property type="match status" value="1"/>
</dbReference>
<comment type="similarity">
    <text evidence="2 9">Belongs to the MGMT family.</text>
</comment>
<evidence type="ECO:0000256" key="1">
    <source>
        <dbReference type="ARBA" id="ARBA00001286"/>
    </source>
</evidence>
<reference evidence="11 12" key="1">
    <citation type="submission" date="2021-02" db="EMBL/GenBank/DDBJ databases">
        <title>Alicyclobacillus curvatus sp. nov. and Alicyclobacillus mengziensis sp. nov., two acidophilic bacteria isolated from acid mine drainage.</title>
        <authorList>
            <person name="Huang Y."/>
        </authorList>
    </citation>
    <scope>NUCLEOTIDE SEQUENCE [LARGE SCALE GENOMIC DNA]</scope>
    <source>
        <strain evidence="11 12">S30H14</strain>
    </source>
</reference>
<evidence type="ECO:0000256" key="4">
    <source>
        <dbReference type="ARBA" id="ARBA00022603"/>
    </source>
</evidence>
<dbReference type="InterPro" id="IPR036388">
    <property type="entry name" value="WH-like_DNA-bd_sf"/>
</dbReference>
<dbReference type="GO" id="GO:0005737">
    <property type="term" value="C:cytoplasm"/>
    <property type="evidence" value="ECO:0007669"/>
    <property type="project" value="UniProtKB-SubCell"/>
</dbReference>
<dbReference type="GO" id="GO:0003908">
    <property type="term" value="F:methylated-DNA-[protein]-cysteine S-methyltransferase activity"/>
    <property type="evidence" value="ECO:0007669"/>
    <property type="project" value="UniProtKB-UniRule"/>
</dbReference>
<dbReference type="KEGG" id="afx:JZ786_04235"/>
<dbReference type="HAMAP" id="MF_00772">
    <property type="entry name" value="OGT"/>
    <property type="match status" value="1"/>
</dbReference>
<feature type="active site" description="Nucleophile; methyl group acceptor" evidence="9">
    <location>
        <position position="93"/>
    </location>
</feature>
<dbReference type="InterPro" id="IPR036217">
    <property type="entry name" value="MethylDNA_cys_MeTrfase_DNAb"/>
</dbReference>
<comment type="miscellaneous">
    <text evidence="9">This enzyme catalyzes only one turnover and therefore is not strictly catalytic. According to one definition, an enzyme is a biocatalyst that acts repeatedly and over many reaction cycles.</text>
</comment>
<organism evidence="11 12">
    <name type="scientific">Alicyclobacillus mengziensis</name>
    <dbReference type="NCBI Taxonomy" id="2931921"/>
    <lineage>
        <taxon>Bacteria</taxon>
        <taxon>Bacillati</taxon>
        <taxon>Bacillota</taxon>
        <taxon>Bacilli</taxon>
        <taxon>Bacillales</taxon>
        <taxon>Alicyclobacillaceae</taxon>
        <taxon>Alicyclobacillus</taxon>
    </lineage>
</organism>